<reference evidence="2 3" key="1">
    <citation type="journal article" date="2008" name="BMC Genomics">
        <title>The missing link: Bordetella petrii is endowed with both the metabolic versatility of environmental bacteria and virulence traits of pathogenic Bordetellae.</title>
        <authorList>
            <person name="Gross R."/>
            <person name="Guzman C.A."/>
            <person name="Sebaihia M."/>
            <person name="Martins Dos Santos V.A."/>
            <person name="Pieper D.H."/>
            <person name="Koebnik R."/>
            <person name="Lechner M."/>
            <person name="Bartels D."/>
            <person name="Buhrmester J."/>
            <person name="Choudhuri J.V."/>
            <person name="Ebensen T."/>
            <person name="Gaigalat L."/>
            <person name="Herrmann S."/>
            <person name="Khachane A.N."/>
            <person name="Larisch C."/>
            <person name="Link S."/>
            <person name="Linke B."/>
            <person name="Meyer F."/>
            <person name="Mormann S."/>
            <person name="Nakunst D."/>
            <person name="Rueckert C."/>
            <person name="Schneiker-Bekel S."/>
            <person name="Schulze K."/>
            <person name="Vorhoelter F.J."/>
            <person name="Yevsa T."/>
            <person name="Engle J.T."/>
            <person name="Goldman W.E."/>
            <person name="Puehler A."/>
            <person name="Goebel U.B."/>
            <person name="Goesmann A."/>
            <person name="Bloecker H."/>
            <person name="Kaiser O."/>
            <person name="Martinez-Arias R."/>
        </authorList>
    </citation>
    <scope>NUCLEOTIDE SEQUENCE [LARGE SCALE GENOMIC DNA]</scope>
    <source>
        <strain evidence="3">ATCC BAA-461 / DSM 12804 / CCUG 43448 / CIP 107267 / Se-1111R</strain>
    </source>
</reference>
<dbReference type="InterPro" id="IPR019734">
    <property type="entry name" value="TPR_rpt"/>
</dbReference>
<dbReference type="InterPro" id="IPR016931">
    <property type="entry name" value="UCP029658_TPR"/>
</dbReference>
<dbReference type="PIRSF" id="PIRSF029658">
    <property type="entry name" value="UCP029658_TPR"/>
    <property type="match status" value="1"/>
</dbReference>
<dbReference type="Pfam" id="PF13432">
    <property type="entry name" value="TPR_16"/>
    <property type="match status" value="1"/>
</dbReference>
<dbReference type="STRING" id="94624.Bpet3374"/>
<dbReference type="eggNOG" id="COG0457">
    <property type="taxonomic scope" value="Bacteria"/>
</dbReference>
<organism evidence="2 3">
    <name type="scientific">Bordetella petrii (strain ATCC BAA-461 / DSM 12804 / CCUG 43448 / CIP 107267 / Se-1111R)</name>
    <dbReference type="NCBI Taxonomy" id="340100"/>
    <lineage>
        <taxon>Bacteria</taxon>
        <taxon>Pseudomonadati</taxon>
        <taxon>Pseudomonadota</taxon>
        <taxon>Betaproteobacteria</taxon>
        <taxon>Burkholderiales</taxon>
        <taxon>Alcaligenaceae</taxon>
        <taxon>Bordetella</taxon>
    </lineage>
</organism>
<dbReference type="PROSITE" id="PS50005">
    <property type="entry name" value="TPR"/>
    <property type="match status" value="1"/>
</dbReference>
<dbReference type="InterPro" id="IPR011990">
    <property type="entry name" value="TPR-like_helical_dom_sf"/>
</dbReference>
<keyword evidence="1" id="KW-0802">TPR repeat</keyword>
<dbReference type="Gene3D" id="1.25.40.10">
    <property type="entry name" value="Tetratricopeptide repeat domain"/>
    <property type="match status" value="1"/>
</dbReference>
<dbReference type="KEGG" id="bpt:Bpet3374"/>
<gene>
    <name evidence="2" type="primary">tadD</name>
    <name evidence="2" type="ordered locus">Bpet3374</name>
</gene>
<dbReference type="EMBL" id="AM902716">
    <property type="protein sequence ID" value="CAP43716.1"/>
    <property type="molecule type" value="Genomic_DNA"/>
</dbReference>
<dbReference type="SMART" id="SM00028">
    <property type="entry name" value="TPR"/>
    <property type="match status" value="2"/>
</dbReference>
<protein>
    <submittedName>
        <fullName evidence="2">Flp pilus assembly protein</fullName>
    </submittedName>
</protein>
<name>A9HX57_BORPD</name>
<keyword evidence="3" id="KW-1185">Reference proteome</keyword>
<evidence type="ECO:0000313" key="2">
    <source>
        <dbReference type="EMBL" id="CAP43716.1"/>
    </source>
</evidence>
<dbReference type="Proteomes" id="UP000001225">
    <property type="component" value="Chromosome"/>
</dbReference>
<dbReference type="PROSITE" id="PS51257">
    <property type="entry name" value="PROKAR_LIPOPROTEIN"/>
    <property type="match status" value="1"/>
</dbReference>
<evidence type="ECO:0000313" key="3">
    <source>
        <dbReference type="Proteomes" id="UP000001225"/>
    </source>
</evidence>
<accession>A9HX57</accession>
<evidence type="ECO:0000256" key="1">
    <source>
        <dbReference type="PROSITE-ProRule" id="PRU00339"/>
    </source>
</evidence>
<dbReference type="AlphaFoldDB" id="A9HX57"/>
<sequence>MKQVTRRHGWLGAVLCTMLLAGCQSNKMESAWELIQQQQQEQALMRQAEDDPDARKQPTEPQLMLALIRESQAQGRYFASLAYIDAYRQNFGDNDQLAALQADALRRTGQEEQSEAAYRKLLGGSQAAQGWHGLGLLAGARGDYAQAAQDLERAVKLAPTDAQMLGDLGYARLRAGDSAGARVPLGKAAELDPSNIKVLANMALLLVVEGNAVQAQQLMDRANLGQEARSQIYQLASQMQVQARAGGTPRAQGVVRDVTKASGGHGATQVSSGRDVVMPMLQPVMDRMINPPMAQ</sequence>
<proteinExistence type="predicted"/>
<dbReference type="SUPFAM" id="SSF48452">
    <property type="entry name" value="TPR-like"/>
    <property type="match status" value="1"/>
</dbReference>
<feature type="repeat" description="TPR" evidence="1">
    <location>
        <begin position="128"/>
        <end position="161"/>
    </location>
</feature>